<reference evidence="1" key="2">
    <citation type="submission" date="2013-10" db="EMBL/GenBank/DDBJ databases">
        <authorList>
            <person name="Aslett M."/>
        </authorList>
    </citation>
    <scope>NUCLEOTIDE SEQUENCE [LARGE SCALE GENOMIC DNA]</scope>
    <source>
        <strain evidence="1">Houghton</strain>
    </source>
</reference>
<evidence type="ECO:0000313" key="1">
    <source>
        <dbReference type="EMBL" id="CDJ43509.1"/>
    </source>
</evidence>
<gene>
    <name evidence="1" type="ORF">ETH_00035400</name>
</gene>
<dbReference type="Proteomes" id="UP000030747">
    <property type="component" value="Unassembled WGS sequence"/>
</dbReference>
<dbReference type="AlphaFoldDB" id="U6L4J5"/>
<evidence type="ECO:0000313" key="2">
    <source>
        <dbReference type="Proteomes" id="UP000030747"/>
    </source>
</evidence>
<organism evidence="1 2">
    <name type="scientific">Eimeria tenella</name>
    <name type="common">Coccidian parasite</name>
    <dbReference type="NCBI Taxonomy" id="5802"/>
    <lineage>
        <taxon>Eukaryota</taxon>
        <taxon>Sar</taxon>
        <taxon>Alveolata</taxon>
        <taxon>Apicomplexa</taxon>
        <taxon>Conoidasida</taxon>
        <taxon>Coccidia</taxon>
        <taxon>Eucoccidiorida</taxon>
        <taxon>Eimeriorina</taxon>
        <taxon>Eimeriidae</taxon>
        <taxon>Eimeria</taxon>
    </lineage>
</organism>
<protein>
    <submittedName>
        <fullName evidence="1">Uncharacterized protein</fullName>
    </submittedName>
</protein>
<accession>U6L4J5</accession>
<dbReference type="EMBL" id="HG675803">
    <property type="protein sequence ID" value="CDJ43509.1"/>
    <property type="molecule type" value="Genomic_DNA"/>
</dbReference>
<dbReference type="RefSeq" id="XP_013234259.1">
    <property type="nucleotide sequence ID" value="XM_013378805.1"/>
</dbReference>
<reference evidence="1" key="1">
    <citation type="submission" date="2013-10" db="EMBL/GenBank/DDBJ databases">
        <title>Genomic analysis of the causative agents of coccidiosis in chickens.</title>
        <authorList>
            <person name="Reid A.J."/>
            <person name="Blake D."/>
            <person name="Billington K."/>
            <person name="Browne H."/>
            <person name="Dunn M."/>
            <person name="Hung S."/>
            <person name="Kawahara F."/>
            <person name="Miranda-Saavedra D."/>
            <person name="Mourier T."/>
            <person name="Nagra H."/>
            <person name="Otto T.D."/>
            <person name="Rawlings N."/>
            <person name="Sanchez A."/>
            <person name="Sanders M."/>
            <person name="Subramaniam C."/>
            <person name="Tay Y."/>
            <person name="Dear P."/>
            <person name="Doerig C."/>
            <person name="Gruber A."/>
            <person name="Parkinson J."/>
            <person name="Shirley M."/>
            <person name="Wan K.L."/>
            <person name="Berriman M."/>
            <person name="Tomley F."/>
            <person name="Pain A."/>
        </authorList>
    </citation>
    <scope>NUCLEOTIDE SEQUENCE [LARGE SCALE GENOMIC DNA]</scope>
    <source>
        <strain evidence="1">Houghton</strain>
    </source>
</reference>
<sequence>MPVELVAPALLAKGAALPTSFMGGPAGAALGAGLGAATGAASLTPAGGLLSGVASAAAEGASGGPVIEQSLYLLPLLPSLFLGAPLGAPSSIKRPTQRTITLSTARERGLKYAEFL</sequence>
<dbReference type="VEuPathDB" id="ToxoDB:ETH2_1520400"/>
<proteinExistence type="predicted"/>
<name>U6L4J5_EIMTE</name>
<keyword evidence="2" id="KW-1185">Reference proteome</keyword>
<dbReference type="OMA" id="MPAEFIA"/>
<dbReference type="GeneID" id="25256121"/>